<dbReference type="InParanoid" id="A0A7M7H4D7"/>
<feature type="compositionally biased region" description="Basic and acidic residues" evidence="2">
    <location>
        <begin position="114"/>
        <end position="131"/>
    </location>
</feature>
<evidence type="ECO:0000313" key="4">
    <source>
        <dbReference type="EnsemblMetazoa" id="XP_008207446"/>
    </source>
</evidence>
<protein>
    <recommendedName>
        <fullName evidence="3">C2H2-type domain-containing protein</fullName>
    </recommendedName>
</protein>
<keyword evidence="5" id="KW-1185">Reference proteome</keyword>
<evidence type="ECO:0000313" key="5">
    <source>
        <dbReference type="Proteomes" id="UP000002358"/>
    </source>
</evidence>
<dbReference type="AlphaFoldDB" id="A0A7M7H4D7"/>
<dbReference type="KEGG" id="nvi:100124018"/>
<proteinExistence type="predicted"/>
<dbReference type="SMR" id="A0A7M7H4D7"/>
<evidence type="ECO:0000256" key="2">
    <source>
        <dbReference type="SAM" id="MobiDB-lite"/>
    </source>
</evidence>
<dbReference type="GO" id="GO:0008270">
    <property type="term" value="F:zinc ion binding"/>
    <property type="evidence" value="ECO:0007669"/>
    <property type="project" value="UniProtKB-KW"/>
</dbReference>
<feature type="region of interest" description="Disordered" evidence="2">
    <location>
        <begin position="399"/>
        <end position="427"/>
    </location>
</feature>
<keyword evidence="1" id="KW-0479">Metal-binding</keyword>
<dbReference type="PROSITE" id="PS50157">
    <property type="entry name" value="ZINC_FINGER_C2H2_2"/>
    <property type="match status" value="1"/>
</dbReference>
<dbReference type="Proteomes" id="UP000002358">
    <property type="component" value="Chromosome 5"/>
</dbReference>
<dbReference type="GeneID" id="100124018"/>
<feature type="compositionally biased region" description="Polar residues" evidence="2">
    <location>
        <begin position="210"/>
        <end position="224"/>
    </location>
</feature>
<name>A0A7M7H4D7_NASVI</name>
<keyword evidence="1" id="KW-0862">Zinc</keyword>
<feature type="region of interest" description="Disordered" evidence="2">
    <location>
        <begin position="114"/>
        <end position="136"/>
    </location>
</feature>
<feature type="domain" description="C2H2-type" evidence="3">
    <location>
        <begin position="301"/>
        <end position="324"/>
    </location>
</feature>
<reference evidence="4" key="1">
    <citation type="submission" date="2021-01" db="UniProtKB">
        <authorList>
            <consortium name="EnsemblMetazoa"/>
        </authorList>
    </citation>
    <scope>IDENTIFICATION</scope>
</reference>
<evidence type="ECO:0000259" key="3">
    <source>
        <dbReference type="PROSITE" id="PS50157"/>
    </source>
</evidence>
<evidence type="ECO:0000256" key="1">
    <source>
        <dbReference type="PROSITE-ProRule" id="PRU00042"/>
    </source>
</evidence>
<dbReference type="EnsemblMetazoa" id="XM_008209224">
    <property type="protein sequence ID" value="XP_008207446"/>
    <property type="gene ID" value="LOC100124018"/>
</dbReference>
<dbReference type="InterPro" id="IPR013087">
    <property type="entry name" value="Znf_C2H2_type"/>
</dbReference>
<feature type="region of interest" description="Disordered" evidence="2">
    <location>
        <begin position="183"/>
        <end position="225"/>
    </location>
</feature>
<dbReference type="RefSeq" id="XP_008207446.1">
    <property type="nucleotide sequence ID" value="XM_008209224.4"/>
</dbReference>
<feature type="compositionally biased region" description="Low complexity" evidence="2">
    <location>
        <begin position="404"/>
        <end position="418"/>
    </location>
</feature>
<keyword evidence="1" id="KW-0863">Zinc-finger</keyword>
<accession>A0A7M7H4D7</accession>
<sequence>MGSYKDYQENINPLQDIMNHQHRSPLKELASSRTILSIPKSPGTPSKSKVKNIRCCDNNAFSSTSNFELEKAKRLEALISNKFAKRPVTGGISPNFEHISKLNPSSNTAAVAIQREKTPEEASPPKRQRLEETDDTDDVCIIEEKINRPRESTVNNDRVHTTQGTHSRNNIQVTSTITKQSIPANLTIDTTPKVPPKVANAPRGSEREQQSNGTNNFASNSTQNNDKEFFDSLRLDNIISRKHELRGLESEYRKNVNGISVSEAMQTLKKQINMLIQSIERSERIRLDIAESKSIIISEKYTCKKCMKGYEKRGNIVNHILALHPEIIEEYKPAEINDAASTVINDRDETSSLSSHSHSINSQITLMDSNVAPYRTSSAASQSHSVHSQVTLLNNNETTHRGLSSASSTTSQRSIHSQNTVLNNNIPPHRELNAEFNIRTDNNNLVLNEAEPVGQNIPVSRGRDEIVNASTPSTKPIPVKSKDSRAPLQTAGKFNPMGKAPTEFLPTDTTNAHLQTTVVEIEQDNPVWKRIDINFAPRKQVDFLGHESFELFEKHERMIRNWMKKLRSNSSATSTNKTKKSASPQIPKRNNLTLYDGSAQVNKYKLDLLYNKAELEQINHCYTNKKIDDLCESCVYKLVEFQAKQYAVSTAAYNEHERISKDRRLSSQEKKRKIKELVSTRDEYSLIRERLNKVNAGSSRFKQNTFVINYNRTYFLLLQKAFNDMKIRDFVQLDQSNLSQYNFGIYCSKLMDDIVNEFLVQVTVICMNFAYQKRQVTLTKELLSQYQVFFKMTNKDATYLEPCAPDVQNFFKKNYSKCLPNIDVLEILIIDCLLRRCFSDENTMHEGLDELIFEHLKSPQPIFKFLMYMKFTERYLEIIRELLLKFLFQLSVEVLNLKKERNSTTLVTFEELIEACEIVGVFGSSYIHYLKKAYKQYFKETIGKICNNIIGKNFVLNSDGLLIQKRTIN</sequence>
<dbReference type="PROSITE" id="PS00028">
    <property type="entry name" value="ZINC_FINGER_C2H2_1"/>
    <property type="match status" value="1"/>
</dbReference>
<organism evidence="4 5">
    <name type="scientific">Nasonia vitripennis</name>
    <name type="common">Parasitic wasp</name>
    <dbReference type="NCBI Taxonomy" id="7425"/>
    <lineage>
        <taxon>Eukaryota</taxon>
        <taxon>Metazoa</taxon>
        <taxon>Ecdysozoa</taxon>
        <taxon>Arthropoda</taxon>
        <taxon>Hexapoda</taxon>
        <taxon>Insecta</taxon>
        <taxon>Pterygota</taxon>
        <taxon>Neoptera</taxon>
        <taxon>Endopterygota</taxon>
        <taxon>Hymenoptera</taxon>
        <taxon>Apocrita</taxon>
        <taxon>Proctotrupomorpha</taxon>
        <taxon>Chalcidoidea</taxon>
        <taxon>Pteromalidae</taxon>
        <taxon>Pteromalinae</taxon>
        <taxon>Nasonia</taxon>
    </lineage>
</organism>
<feature type="region of interest" description="Disordered" evidence="2">
    <location>
        <begin position="567"/>
        <end position="591"/>
    </location>
</feature>